<dbReference type="SUPFAM" id="SSF54928">
    <property type="entry name" value="RNA-binding domain, RBD"/>
    <property type="match status" value="3"/>
</dbReference>
<organism evidence="12 13">
    <name type="scientific">Coniosporium apollinis</name>
    <dbReference type="NCBI Taxonomy" id="61459"/>
    <lineage>
        <taxon>Eukaryota</taxon>
        <taxon>Fungi</taxon>
        <taxon>Dikarya</taxon>
        <taxon>Ascomycota</taxon>
        <taxon>Pezizomycotina</taxon>
        <taxon>Dothideomycetes</taxon>
        <taxon>Dothideomycetes incertae sedis</taxon>
        <taxon>Coniosporium</taxon>
    </lineage>
</organism>
<evidence type="ECO:0000256" key="8">
    <source>
        <dbReference type="ARBA" id="ARBA00023274"/>
    </source>
</evidence>
<evidence type="ECO:0000256" key="10">
    <source>
        <dbReference type="SAM" id="MobiDB-lite"/>
    </source>
</evidence>
<reference evidence="12" key="1">
    <citation type="submission" date="2022-10" db="EMBL/GenBank/DDBJ databases">
        <title>Culturing micro-colonial fungi from biological soil crusts in the Mojave desert and describing Neophaeococcomyces mojavensis, and introducing the new genera and species Taxawa tesnikishii.</title>
        <authorList>
            <person name="Kurbessoian T."/>
            <person name="Stajich J.E."/>
        </authorList>
    </citation>
    <scope>NUCLEOTIDE SEQUENCE</scope>
    <source>
        <strain evidence="12">TK_1</strain>
    </source>
</reference>
<keyword evidence="6 9" id="KW-0694">RNA-binding</keyword>
<keyword evidence="4" id="KW-0698">rRNA processing</keyword>
<evidence type="ECO:0000256" key="9">
    <source>
        <dbReference type="PROSITE-ProRule" id="PRU00176"/>
    </source>
</evidence>
<feature type="domain" description="RRM" evidence="11">
    <location>
        <begin position="730"/>
        <end position="807"/>
    </location>
</feature>
<dbReference type="InterPro" id="IPR034482">
    <property type="entry name" value="Mrd1_RRM3"/>
</dbReference>
<dbReference type="CDD" id="cd12568">
    <property type="entry name" value="RRM3_MRD1"/>
    <property type="match status" value="1"/>
</dbReference>
<evidence type="ECO:0000256" key="5">
    <source>
        <dbReference type="ARBA" id="ARBA00022737"/>
    </source>
</evidence>
<feature type="domain" description="RRM" evidence="11">
    <location>
        <begin position="509"/>
        <end position="581"/>
    </location>
</feature>
<keyword evidence="8" id="KW-0687">Ribonucleoprotein</keyword>
<name>A0ABQ9P2Z1_9PEZI</name>
<evidence type="ECO:0000256" key="6">
    <source>
        <dbReference type="ARBA" id="ARBA00022884"/>
    </source>
</evidence>
<keyword evidence="7" id="KW-0539">Nucleus</keyword>
<feature type="domain" description="RRM" evidence="11">
    <location>
        <begin position="326"/>
        <end position="404"/>
    </location>
</feature>
<sequence>MASSRIFIKGLPPTLSEDDFKKHFSKQYAITDAKLMPHRRIGYVGYRTPEEAAKAVKYFNKSFIRMAKIGVELARPVADGNLPGPQNHTMRGQAAKEARSSANTQSVQASANPLKRKRGELKDGPADAKLQEYLEVMQPPSKSKTWANEDGMRPAAETALDLETPQAVVADEVESDTEYQVVAKKSKRMDAPAKPSFARDIRTTNEGATADEAAPTEEQAMQAVPPVAAEEASHEATMADTAMSDADWLRSRTSRLLGLADAELRDEESASNPINQESVSVELLTEEPPPIMPSEVPEGNSGDVADHEEMDGEHQDGALAAIRSTARLFLRNLPYSVTEADLREHFVPFGDIEEVHVPLDSASGTAKGFAYVHFHKPEDAVEAFKQMDGKIFQGRLLHILPAAAKRETKLDEYAISKLPLKKQKQIQRKSEAASSTFNWNALYMSTDAVMSSISDRLGVSKSELLDPTSSDAAVKQAHAETHIIQETKSYFAQNGVDLDSFKKRERGDTAILVKNFPYGTEAEELRKMFEEHGQVRRLLMPPSGTIAIVEFAQANQARSAFSACAYRKMKDSILFLEKAPKNLFTGDAASTAKPTTVSATATSAPKLSTSDLLQGDSTDGTVDTTTLFVRNLNFSTTTERLTSAFKPLDGFLSARVKTKQDPKKPGQTLSMGFGFLEFRTKAQAQAALAAMDGYSLEGHKLLIKASHKGLDAAEERRKEDRAKRAAARTTKIIIKNLPFETTKKDVRALFSPYGQLRSVRVPKKFDSSARGFAFADFATPREAENAMDALSNTHLLGRKLVLEYAAADPEDAEAELERMQQKAGSQVNKMALQKLTGAGRKKFNASAAEELDQS</sequence>
<dbReference type="PANTHER" id="PTHR48039">
    <property type="entry name" value="RNA-BINDING MOTIF PROTEIN 14B"/>
    <property type="match status" value="1"/>
</dbReference>
<evidence type="ECO:0000256" key="1">
    <source>
        <dbReference type="ARBA" id="ARBA00004123"/>
    </source>
</evidence>
<feature type="domain" description="RRM" evidence="11">
    <location>
        <begin position="625"/>
        <end position="708"/>
    </location>
</feature>
<dbReference type="Gene3D" id="3.30.70.330">
    <property type="match status" value="5"/>
</dbReference>
<evidence type="ECO:0000313" key="12">
    <source>
        <dbReference type="EMBL" id="KAJ9668403.1"/>
    </source>
</evidence>
<dbReference type="PROSITE" id="PS50102">
    <property type="entry name" value="RRM"/>
    <property type="match status" value="5"/>
</dbReference>
<gene>
    <name evidence="12" type="primary">MRD1</name>
    <name evidence="12" type="ORF">H2201_001451</name>
</gene>
<dbReference type="EMBL" id="JAPDRL010000007">
    <property type="protein sequence ID" value="KAJ9668403.1"/>
    <property type="molecule type" value="Genomic_DNA"/>
</dbReference>
<comment type="caution">
    <text evidence="12">The sequence shown here is derived from an EMBL/GenBank/DDBJ whole genome shotgun (WGS) entry which is preliminary data.</text>
</comment>
<feature type="compositionally biased region" description="Polar residues" evidence="10">
    <location>
        <begin position="100"/>
        <end position="111"/>
    </location>
</feature>
<dbReference type="Pfam" id="PF00076">
    <property type="entry name" value="RRM_1"/>
    <property type="match status" value="5"/>
</dbReference>
<dbReference type="Proteomes" id="UP001172684">
    <property type="component" value="Unassembled WGS sequence"/>
</dbReference>
<feature type="domain" description="RRM" evidence="11">
    <location>
        <begin position="4"/>
        <end position="76"/>
    </location>
</feature>
<evidence type="ECO:0000259" key="11">
    <source>
        <dbReference type="PROSITE" id="PS50102"/>
    </source>
</evidence>
<protein>
    <recommendedName>
        <fullName evidence="3">Multiple RNA-binding domain-containing protein 1</fullName>
    </recommendedName>
</protein>
<accession>A0ABQ9P2Z1</accession>
<evidence type="ECO:0000313" key="13">
    <source>
        <dbReference type="Proteomes" id="UP001172684"/>
    </source>
</evidence>
<keyword evidence="13" id="KW-1185">Reference proteome</keyword>
<proteinExistence type="inferred from homology"/>
<evidence type="ECO:0000256" key="7">
    <source>
        <dbReference type="ARBA" id="ARBA00023242"/>
    </source>
</evidence>
<dbReference type="SMART" id="SM00360">
    <property type="entry name" value="RRM"/>
    <property type="match status" value="5"/>
</dbReference>
<dbReference type="InterPro" id="IPR051945">
    <property type="entry name" value="RRM_MRD1_RNA_proc_ribogen"/>
</dbReference>
<keyword evidence="5" id="KW-0677">Repeat</keyword>
<dbReference type="InterPro" id="IPR035979">
    <property type="entry name" value="RBD_domain_sf"/>
</dbReference>
<evidence type="ECO:0000256" key="2">
    <source>
        <dbReference type="ARBA" id="ARBA00008033"/>
    </source>
</evidence>
<feature type="region of interest" description="Disordered" evidence="10">
    <location>
        <begin position="79"/>
        <end position="123"/>
    </location>
</feature>
<dbReference type="PANTHER" id="PTHR48039:SF5">
    <property type="entry name" value="RNA-BINDING PROTEIN 28"/>
    <property type="match status" value="1"/>
</dbReference>
<dbReference type="CDD" id="cd12565">
    <property type="entry name" value="RRM1_MRD1"/>
    <property type="match status" value="1"/>
</dbReference>
<evidence type="ECO:0000256" key="4">
    <source>
        <dbReference type="ARBA" id="ARBA00022552"/>
    </source>
</evidence>
<evidence type="ECO:0000256" key="3">
    <source>
        <dbReference type="ARBA" id="ARBA00013428"/>
    </source>
</evidence>
<dbReference type="InterPro" id="IPR012677">
    <property type="entry name" value="Nucleotide-bd_a/b_plait_sf"/>
</dbReference>
<dbReference type="CDD" id="cd12320">
    <property type="entry name" value="RRM6_RBM19_RRM5_MRD1"/>
    <property type="match status" value="1"/>
</dbReference>
<dbReference type="InterPro" id="IPR000504">
    <property type="entry name" value="RRM_dom"/>
</dbReference>
<comment type="subcellular location">
    <subcellularLocation>
        <location evidence="1">Nucleus</location>
    </subcellularLocation>
</comment>
<comment type="similarity">
    <text evidence="2">Belongs to the RRM MRD1 family.</text>
</comment>